<dbReference type="RefSeq" id="WP_092353853.1">
    <property type="nucleotide sequence ID" value="NZ_CAMJBU010000087.1"/>
</dbReference>
<keyword evidence="1" id="KW-0472">Membrane</keyword>
<dbReference type="AlphaFoldDB" id="A0A1I0ETH3"/>
<reference evidence="3" key="1">
    <citation type="submission" date="2016-10" db="EMBL/GenBank/DDBJ databases">
        <authorList>
            <person name="Varghese N."/>
            <person name="Submissions S."/>
        </authorList>
    </citation>
    <scope>NUCLEOTIDE SEQUENCE [LARGE SCALE GENOMIC DNA]</scope>
    <source>
        <strain evidence="3">DSM 1551</strain>
    </source>
</reference>
<dbReference type="Proteomes" id="UP000198558">
    <property type="component" value="Unassembled WGS sequence"/>
</dbReference>
<protein>
    <recommendedName>
        <fullName evidence="4">DUF202 domain-containing protein</fullName>
    </recommendedName>
</protein>
<evidence type="ECO:0000256" key="1">
    <source>
        <dbReference type="SAM" id="Phobius"/>
    </source>
</evidence>
<accession>A0A1I0ETH3</accession>
<dbReference type="OrthoDB" id="2059163at2"/>
<keyword evidence="1" id="KW-0812">Transmembrane</keyword>
<evidence type="ECO:0008006" key="4">
    <source>
        <dbReference type="Google" id="ProtNLM"/>
    </source>
</evidence>
<keyword evidence="1" id="KW-1133">Transmembrane helix</keyword>
<proteinExistence type="predicted"/>
<organism evidence="2 3">
    <name type="scientific">Thomasclavelia cocleata</name>
    <dbReference type="NCBI Taxonomy" id="69824"/>
    <lineage>
        <taxon>Bacteria</taxon>
        <taxon>Bacillati</taxon>
        <taxon>Bacillota</taxon>
        <taxon>Erysipelotrichia</taxon>
        <taxon>Erysipelotrichales</taxon>
        <taxon>Coprobacillaceae</taxon>
        <taxon>Thomasclavelia</taxon>
    </lineage>
</organism>
<dbReference type="EMBL" id="FOIN01000014">
    <property type="protein sequence ID" value="SET48871.1"/>
    <property type="molecule type" value="Genomic_DNA"/>
</dbReference>
<evidence type="ECO:0000313" key="2">
    <source>
        <dbReference type="EMBL" id="SET48871.1"/>
    </source>
</evidence>
<keyword evidence="3" id="KW-1185">Reference proteome</keyword>
<feature type="transmembrane region" description="Helical" evidence="1">
    <location>
        <begin position="49"/>
        <end position="73"/>
    </location>
</feature>
<gene>
    <name evidence="2" type="ORF">SAMN04489758_11429</name>
</gene>
<name>A0A1I0ETH3_9FIRM</name>
<dbReference type="GeneID" id="78288393"/>
<feature type="transmembrane region" description="Helical" evidence="1">
    <location>
        <begin position="26"/>
        <end position="43"/>
    </location>
</feature>
<evidence type="ECO:0000313" key="3">
    <source>
        <dbReference type="Proteomes" id="UP000198558"/>
    </source>
</evidence>
<sequence>MEAKLKQSYIEEIKFQTKMLNNLKRWLKVSIILSSISFAFVLFGPSTSFVCQIIGIVGMILSIVACMLILLGYKNGRNNVNKIIDSIKK</sequence>